<evidence type="ECO:0000259" key="4">
    <source>
        <dbReference type="Pfam" id="PF00925"/>
    </source>
</evidence>
<dbReference type="AlphaFoldDB" id="A0A068R2K4"/>
<protein>
    <submittedName>
        <fullName evidence="5">GTP cyclohydrolase-2</fullName>
        <ecNumber evidence="5">3.5.4.25</ecNumber>
    </submittedName>
</protein>
<accession>A0A068R2K4</accession>
<dbReference type="InterPro" id="IPR036144">
    <property type="entry name" value="RibA-like_sf"/>
</dbReference>
<comment type="pathway">
    <text evidence="1">Cofactor biosynthesis; riboflavin biosynthesis.</text>
</comment>
<proteinExistence type="predicted"/>
<evidence type="ECO:0000256" key="2">
    <source>
        <dbReference type="ARBA" id="ARBA00022619"/>
    </source>
</evidence>
<keyword evidence="6" id="KW-1185">Reference proteome</keyword>
<dbReference type="GO" id="GO:0005829">
    <property type="term" value="C:cytosol"/>
    <property type="evidence" value="ECO:0007669"/>
    <property type="project" value="TreeGrafter"/>
</dbReference>
<keyword evidence="5" id="KW-0378">Hydrolase</keyword>
<dbReference type="UniPathway" id="UPA00275"/>
<gene>
    <name evidence="5" type="ORF">XPG1_1867</name>
</gene>
<dbReference type="GO" id="GO:0003935">
    <property type="term" value="F:GTP cyclohydrolase II activity"/>
    <property type="evidence" value="ECO:0007669"/>
    <property type="project" value="UniProtKB-EC"/>
</dbReference>
<dbReference type="KEGG" id="xpo:XPG1_1867"/>
<feature type="domain" description="GTP cyclohydrolase II" evidence="4">
    <location>
        <begin position="22"/>
        <end position="137"/>
    </location>
</feature>
<sequence length="148" mass="16978">MPKVRIRNRVSIPLKELKNTPDFITFYGLFENKEHIALDFRHNNNSIAPLVRIHSECMTGDVFHSLKCDCGEQLNEALQLINNEGGILLYMRHEGRGIGLYNKIDAYRLQNEGLDTFQANLQIGFSQDEREFVPTAQCDGFSAFRNTN</sequence>
<name>A0A068R2K4_9GAMM</name>
<dbReference type="RefSeq" id="WP_071825353.1">
    <property type="nucleotide sequence ID" value="NZ_FO704551.1"/>
</dbReference>
<dbReference type="Pfam" id="PF00925">
    <property type="entry name" value="GTP_cyclohydro2"/>
    <property type="match status" value="1"/>
</dbReference>
<dbReference type="GO" id="GO:0009231">
    <property type="term" value="P:riboflavin biosynthetic process"/>
    <property type="evidence" value="ECO:0007669"/>
    <property type="project" value="UniProtKB-UniPathway"/>
</dbReference>
<dbReference type="Proteomes" id="UP000032735">
    <property type="component" value="Chromosome"/>
</dbReference>
<evidence type="ECO:0000256" key="1">
    <source>
        <dbReference type="ARBA" id="ARBA00005104"/>
    </source>
</evidence>
<dbReference type="OrthoDB" id="9793111at2"/>
<dbReference type="EC" id="3.5.4.25" evidence="5"/>
<dbReference type="PANTHER" id="PTHR21327">
    <property type="entry name" value="GTP CYCLOHYDROLASE II-RELATED"/>
    <property type="match status" value="1"/>
</dbReference>
<dbReference type="NCBIfam" id="NF001591">
    <property type="entry name" value="PRK00393.1"/>
    <property type="match status" value="1"/>
</dbReference>
<dbReference type="EMBL" id="FO704551">
    <property type="protein sequence ID" value="CDG21522.1"/>
    <property type="molecule type" value="Genomic_DNA"/>
</dbReference>
<organism evidence="5 6">
    <name type="scientific">Xenorhabdus poinarii G6</name>
    <dbReference type="NCBI Taxonomy" id="1354304"/>
    <lineage>
        <taxon>Bacteria</taxon>
        <taxon>Pseudomonadati</taxon>
        <taxon>Pseudomonadota</taxon>
        <taxon>Gammaproteobacteria</taxon>
        <taxon>Enterobacterales</taxon>
        <taxon>Morganellaceae</taxon>
        <taxon>Xenorhabdus</taxon>
    </lineage>
</organism>
<keyword evidence="3" id="KW-0479">Metal-binding</keyword>
<evidence type="ECO:0000313" key="5">
    <source>
        <dbReference type="EMBL" id="CDG21522.1"/>
    </source>
</evidence>
<dbReference type="HOGENOM" id="CLU_147466_0_0_6"/>
<dbReference type="InterPro" id="IPR032677">
    <property type="entry name" value="GTP_cyclohydro_II"/>
</dbReference>
<dbReference type="SUPFAM" id="SSF142695">
    <property type="entry name" value="RibA-like"/>
    <property type="match status" value="1"/>
</dbReference>
<keyword evidence="2" id="KW-0686">Riboflavin biosynthesis</keyword>
<evidence type="ECO:0000256" key="3">
    <source>
        <dbReference type="ARBA" id="ARBA00022723"/>
    </source>
</evidence>
<dbReference type="PANTHER" id="PTHR21327:SF18">
    <property type="entry name" value="3,4-DIHYDROXY-2-BUTANONE 4-PHOSPHATE SYNTHASE"/>
    <property type="match status" value="1"/>
</dbReference>
<dbReference type="Gene3D" id="3.40.50.10990">
    <property type="entry name" value="GTP cyclohydrolase II"/>
    <property type="match status" value="1"/>
</dbReference>
<reference evidence="5 6" key="1">
    <citation type="submission" date="2013-07" db="EMBL/GenBank/DDBJ databases">
        <authorList>
            <person name="Genoscope - CEA"/>
        </authorList>
    </citation>
    <scope>NUCLEOTIDE SEQUENCE [LARGE SCALE GENOMIC DNA]</scope>
    <source>
        <strain evidence="5 6">G6</strain>
    </source>
</reference>
<dbReference type="STRING" id="1354304.XPG1_1867"/>
<evidence type="ECO:0000313" key="6">
    <source>
        <dbReference type="Proteomes" id="UP000032735"/>
    </source>
</evidence>
<dbReference type="GO" id="GO:0046872">
    <property type="term" value="F:metal ion binding"/>
    <property type="evidence" value="ECO:0007669"/>
    <property type="project" value="UniProtKB-KW"/>
</dbReference>